<accession>A0A2P6MXR8</accession>
<name>A0A2P6MXR8_9EUKA</name>
<evidence type="ECO:0000313" key="3">
    <source>
        <dbReference type="Proteomes" id="UP000241769"/>
    </source>
</evidence>
<feature type="compositionally biased region" description="Polar residues" evidence="1">
    <location>
        <begin position="192"/>
        <end position="207"/>
    </location>
</feature>
<dbReference type="AlphaFoldDB" id="A0A2P6MXR8"/>
<dbReference type="InParanoid" id="A0A2P6MXR8"/>
<reference evidence="2 3" key="1">
    <citation type="journal article" date="2018" name="Genome Biol. Evol.">
        <title>Multiple Roots of Fruiting Body Formation in Amoebozoa.</title>
        <authorList>
            <person name="Hillmann F."/>
            <person name="Forbes G."/>
            <person name="Novohradska S."/>
            <person name="Ferling I."/>
            <person name="Riege K."/>
            <person name="Groth M."/>
            <person name="Westermann M."/>
            <person name="Marz M."/>
            <person name="Spaller T."/>
            <person name="Winckler T."/>
            <person name="Schaap P."/>
            <person name="Glockner G."/>
        </authorList>
    </citation>
    <scope>NUCLEOTIDE SEQUENCE [LARGE SCALE GENOMIC DNA]</scope>
    <source>
        <strain evidence="2 3">Jena</strain>
    </source>
</reference>
<sequence>MNVFISRGSKILDKPLPLSVIEDCCCAHGLNLIRVRNHPKSASLTMDPSLQRLSGLCNTLQAMARKHTTFRPMAIEGIQDILDRFEDILAAGREPLPVATSQRYRHQEEYGSDEELVSETISVSSAPFRADILEKSSSGELEIITKSSGSSPDMRRPITPTTRTVHRAETSSLGYLFGGSDELKETDLRGSWESNNKSRSASLNNTNPFSSTSSPPSSPGPAYGRFRHNMQSPEEQERLQRKFQAQQLLRNLN</sequence>
<evidence type="ECO:0000313" key="2">
    <source>
        <dbReference type="EMBL" id="PRP76502.1"/>
    </source>
</evidence>
<dbReference type="Proteomes" id="UP000241769">
    <property type="component" value="Unassembled WGS sequence"/>
</dbReference>
<gene>
    <name evidence="2" type="ORF">PROFUN_15154</name>
</gene>
<feature type="region of interest" description="Disordered" evidence="1">
    <location>
        <begin position="141"/>
        <end position="170"/>
    </location>
</feature>
<protein>
    <submittedName>
        <fullName evidence="2">Uncharacterized protein</fullName>
    </submittedName>
</protein>
<organism evidence="2 3">
    <name type="scientific">Planoprotostelium fungivorum</name>
    <dbReference type="NCBI Taxonomy" id="1890364"/>
    <lineage>
        <taxon>Eukaryota</taxon>
        <taxon>Amoebozoa</taxon>
        <taxon>Evosea</taxon>
        <taxon>Variosea</taxon>
        <taxon>Cavosteliida</taxon>
        <taxon>Cavosteliaceae</taxon>
        <taxon>Planoprotostelium</taxon>
    </lineage>
</organism>
<feature type="region of interest" description="Disordered" evidence="1">
    <location>
        <begin position="188"/>
        <end position="240"/>
    </location>
</feature>
<dbReference type="EMBL" id="MDYQ01000321">
    <property type="protein sequence ID" value="PRP76502.1"/>
    <property type="molecule type" value="Genomic_DNA"/>
</dbReference>
<comment type="caution">
    <text evidence="2">The sequence shown here is derived from an EMBL/GenBank/DDBJ whole genome shotgun (WGS) entry which is preliminary data.</text>
</comment>
<evidence type="ECO:0000256" key="1">
    <source>
        <dbReference type="SAM" id="MobiDB-lite"/>
    </source>
</evidence>
<keyword evidence="3" id="KW-1185">Reference proteome</keyword>
<proteinExistence type="predicted"/>
<feature type="compositionally biased region" description="Polar residues" evidence="1">
    <location>
        <begin position="141"/>
        <end position="151"/>
    </location>
</feature>